<dbReference type="InterPro" id="IPR016197">
    <property type="entry name" value="Chromo-like_dom_sf"/>
</dbReference>
<evidence type="ECO:0000259" key="2">
    <source>
        <dbReference type="PROSITE" id="PS50013"/>
    </source>
</evidence>
<dbReference type="OrthoDB" id="1918685at2759"/>
<dbReference type="Proteomes" id="UP000794436">
    <property type="component" value="Unassembled WGS sequence"/>
</dbReference>
<dbReference type="Gene3D" id="2.40.50.40">
    <property type="match status" value="1"/>
</dbReference>
<feature type="compositionally biased region" description="Basic and acidic residues" evidence="1">
    <location>
        <begin position="58"/>
        <end position="70"/>
    </location>
</feature>
<feature type="compositionally biased region" description="Acidic residues" evidence="1">
    <location>
        <begin position="432"/>
        <end position="456"/>
    </location>
</feature>
<sequence>MTTEASKKRQLLFEVMHEGLDHALSALSTEELPSTLRRTHKRRSVSAVWEELQDIANRRREQLEGAAKAKKETKKKKEREAERQREEEKTRKKAVKKEKKEKKPVVSGGILNLSGPDLPLVITHTSASPRAVPPQRPSISVSPDDEVLTRLRSVPMLEGLEAGTNKYKLLTKWLNADMGRNTLIAKDILPLVKKIQRRCLGSERRRSSPLSSTPRKKLDMLSVESLDEQLRMEERERRRRRRLAASGGSRGRSSVEKKRPLGGFVVESEEEYESGGSDDEAEYESGDSNSSDEAEFEIAMDGDESPPRKADRRTSLTQQERKKEPSPRGASKTNASPKSNGTSPKQISATEQLAVVAARLREEEGAAGKKAEATYLTYNSASKNGKQKKKWDGSSASSAIVLEESDSDDDEKREVVANVVVKKQQPRVQPLNDEEESEDEAEFQVGQDDDGSSTDEDKELFDLTEEDVYVVESILEMKAGRSYFTNGRRMKEADLFLVKWDGYNELTWEPDANIPKRLVQFFRDRELAKRKCNYEIDTFRERREVSNSTTGHREVIYLIQWKGESQPYWDVRSNLPERTVIWLEKTSRVGRTVAAPPPRKKAKQK</sequence>
<keyword evidence="4" id="KW-1185">Reference proteome</keyword>
<evidence type="ECO:0000313" key="4">
    <source>
        <dbReference type="Proteomes" id="UP000794436"/>
    </source>
</evidence>
<feature type="compositionally biased region" description="Basic and acidic residues" evidence="1">
    <location>
        <begin position="78"/>
        <end position="90"/>
    </location>
</feature>
<protein>
    <recommendedName>
        <fullName evidence="2">Chromo domain-containing protein</fullName>
    </recommendedName>
</protein>
<accession>A0A8K1CGB4</accession>
<feature type="region of interest" description="Disordered" evidence="1">
    <location>
        <begin position="58"/>
        <end position="109"/>
    </location>
</feature>
<evidence type="ECO:0000256" key="1">
    <source>
        <dbReference type="SAM" id="MobiDB-lite"/>
    </source>
</evidence>
<dbReference type="CDD" id="cd00024">
    <property type="entry name" value="CD_CSD"/>
    <property type="match status" value="1"/>
</dbReference>
<feature type="region of interest" description="Disordered" evidence="1">
    <location>
        <begin position="418"/>
        <end position="456"/>
    </location>
</feature>
<feature type="compositionally biased region" description="Low complexity" evidence="1">
    <location>
        <begin position="419"/>
        <end position="430"/>
    </location>
</feature>
<proteinExistence type="predicted"/>
<feature type="compositionally biased region" description="Basic residues" evidence="1">
    <location>
        <begin position="91"/>
        <end position="102"/>
    </location>
</feature>
<gene>
    <name evidence="3" type="ORF">Poli38472_009496</name>
</gene>
<dbReference type="SMART" id="SM00298">
    <property type="entry name" value="CHROMO"/>
    <property type="match status" value="1"/>
</dbReference>
<feature type="compositionally biased region" description="Acidic residues" evidence="1">
    <location>
        <begin position="267"/>
        <end position="304"/>
    </location>
</feature>
<reference evidence="3" key="1">
    <citation type="submission" date="2019-03" db="EMBL/GenBank/DDBJ databases">
        <title>Long read genome sequence of the mycoparasitic Pythium oligandrum ATCC 38472 isolated from sugarbeet rhizosphere.</title>
        <authorList>
            <person name="Gaulin E."/>
        </authorList>
    </citation>
    <scope>NUCLEOTIDE SEQUENCE</scope>
    <source>
        <strain evidence="3">ATCC 38472_TT</strain>
    </source>
</reference>
<dbReference type="EMBL" id="SPLM01000074">
    <property type="protein sequence ID" value="TMW62003.1"/>
    <property type="molecule type" value="Genomic_DNA"/>
</dbReference>
<organism evidence="3 4">
    <name type="scientific">Pythium oligandrum</name>
    <name type="common">Mycoparasitic fungus</name>
    <dbReference type="NCBI Taxonomy" id="41045"/>
    <lineage>
        <taxon>Eukaryota</taxon>
        <taxon>Sar</taxon>
        <taxon>Stramenopiles</taxon>
        <taxon>Oomycota</taxon>
        <taxon>Peronosporomycetes</taxon>
        <taxon>Pythiales</taxon>
        <taxon>Pythiaceae</taxon>
        <taxon>Pythium</taxon>
    </lineage>
</organism>
<dbReference type="AlphaFoldDB" id="A0A8K1CGB4"/>
<dbReference type="PROSITE" id="PS50013">
    <property type="entry name" value="CHROMO_2"/>
    <property type="match status" value="1"/>
</dbReference>
<comment type="caution">
    <text evidence="3">The sequence shown here is derived from an EMBL/GenBank/DDBJ whole genome shotgun (WGS) entry which is preliminary data.</text>
</comment>
<dbReference type="InterPro" id="IPR000953">
    <property type="entry name" value="Chromo/chromo_shadow_dom"/>
</dbReference>
<name>A0A8K1CGB4_PYTOL</name>
<feature type="compositionally biased region" description="Basic and acidic residues" evidence="1">
    <location>
        <begin position="305"/>
        <end position="326"/>
    </location>
</feature>
<feature type="domain" description="Chromo" evidence="2">
    <location>
        <begin position="469"/>
        <end position="551"/>
    </location>
</feature>
<dbReference type="SUPFAM" id="SSF54160">
    <property type="entry name" value="Chromo domain-like"/>
    <property type="match status" value="1"/>
</dbReference>
<feature type="compositionally biased region" description="Polar residues" evidence="1">
    <location>
        <begin position="331"/>
        <end position="350"/>
    </location>
</feature>
<feature type="region of interest" description="Disordered" evidence="1">
    <location>
        <begin position="364"/>
        <end position="396"/>
    </location>
</feature>
<feature type="region of interest" description="Disordered" evidence="1">
    <location>
        <begin position="200"/>
        <end position="350"/>
    </location>
</feature>
<evidence type="ECO:0000313" key="3">
    <source>
        <dbReference type="EMBL" id="TMW62003.1"/>
    </source>
</evidence>